<dbReference type="GO" id="GO:0009307">
    <property type="term" value="P:DNA restriction-modification system"/>
    <property type="evidence" value="ECO:0007669"/>
    <property type="project" value="UniProtKB-KW"/>
</dbReference>
<dbReference type="OrthoDB" id="9813719at2"/>
<evidence type="ECO:0000313" key="8">
    <source>
        <dbReference type="EMBL" id="OYD59370.1"/>
    </source>
</evidence>
<dbReference type="Gene3D" id="3.40.50.150">
    <property type="entry name" value="Vaccinia Virus protein VP39"/>
    <property type="match status" value="1"/>
</dbReference>
<dbReference type="GO" id="GO:0032259">
    <property type="term" value="P:methylation"/>
    <property type="evidence" value="ECO:0007669"/>
    <property type="project" value="UniProtKB-KW"/>
</dbReference>
<dbReference type="EMBL" id="NOII01000001">
    <property type="protein sequence ID" value="OYD59370.1"/>
    <property type="molecule type" value="Genomic_DNA"/>
</dbReference>
<dbReference type="InterPro" id="IPR001525">
    <property type="entry name" value="C5_MeTfrase"/>
</dbReference>
<dbReference type="PROSITE" id="PS00094">
    <property type="entry name" value="C5_MTASE_1"/>
    <property type="match status" value="1"/>
</dbReference>
<evidence type="ECO:0000256" key="3">
    <source>
        <dbReference type="ARBA" id="ARBA00022691"/>
    </source>
</evidence>
<accession>A0A235FD91</accession>
<comment type="caution">
    <text evidence="8">The sequence shown here is derived from an EMBL/GenBank/DDBJ whole genome shotgun (WGS) entry which is preliminary data.</text>
</comment>
<protein>
    <recommendedName>
        <fullName evidence="7">Cytosine-specific methyltransferase</fullName>
        <ecNumber evidence="7">2.1.1.37</ecNumber>
    </recommendedName>
</protein>
<dbReference type="PRINTS" id="PR00105">
    <property type="entry name" value="C5METTRFRASE"/>
</dbReference>
<keyword evidence="2 5" id="KW-0808">Transferase</keyword>
<dbReference type="Pfam" id="PF00145">
    <property type="entry name" value="DNA_methylase"/>
    <property type="match status" value="1"/>
</dbReference>
<dbReference type="Gene3D" id="3.90.120.10">
    <property type="entry name" value="DNA Methylase, subunit A, domain 2"/>
    <property type="match status" value="1"/>
</dbReference>
<gene>
    <name evidence="8" type="ORF">CGZ90_05635</name>
</gene>
<sequence>MNVVSLFSGGGGIDVGFKKAGFEILYSTDIVEVACQTLDKNNMGKIVECKDIREIDFLNLPKRLEVEEIDCLVGGPPCPAYSKSRFYRTEKKRALEDENSFTLHEYFRALEELRPKVFFFENVHGFIFKPHQAAFDLLKERANGLGYHITWDVFNTAEYGVPQTRERFICVGIRKDFGDPFVFPKPTHYIPDKYDSIKDQGKKPWVTCGQAIGDIDFDLPEDAEMQAGSKHKDLLREVPPGDNYLYFTAERGHPEPKFKWRSRYWSFLLKLSPDRPSWTIQASNSNNMGPFHWKNRFLRILEIKRIQTFDDDYEILGDFKEQWRQIGNAVPPLFVTAIAKEIKNQYFAEKGNINLKHGRQMELEFKM</sequence>
<evidence type="ECO:0000313" key="9">
    <source>
        <dbReference type="Proteomes" id="UP000215059"/>
    </source>
</evidence>
<keyword evidence="4" id="KW-0680">Restriction system</keyword>
<evidence type="ECO:0000256" key="5">
    <source>
        <dbReference type="PROSITE-ProRule" id="PRU01016"/>
    </source>
</evidence>
<dbReference type="PROSITE" id="PS51679">
    <property type="entry name" value="SAM_MT_C5"/>
    <property type="match status" value="1"/>
</dbReference>
<dbReference type="GO" id="GO:0003677">
    <property type="term" value="F:DNA binding"/>
    <property type="evidence" value="ECO:0007669"/>
    <property type="project" value="TreeGrafter"/>
</dbReference>
<dbReference type="GO" id="GO:0003886">
    <property type="term" value="F:DNA (cytosine-5-)-methyltransferase activity"/>
    <property type="evidence" value="ECO:0007669"/>
    <property type="project" value="UniProtKB-EC"/>
</dbReference>
<dbReference type="PANTHER" id="PTHR10629:SF52">
    <property type="entry name" value="DNA (CYTOSINE-5)-METHYLTRANSFERASE 1"/>
    <property type="match status" value="1"/>
</dbReference>
<comment type="similarity">
    <text evidence="5 6">Belongs to the class I-like SAM-binding methyltransferase superfamily. C5-methyltransferase family.</text>
</comment>
<dbReference type="AlphaFoldDB" id="A0A235FD91"/>
<evidence type="ECO:0000256" key="1">
    <source>
        <dbReference type="ARBA" id="ARBA00022603"/>
    </source>
</evidence>
<dbReference type="PANTHER" id="PTHR10629">
    <property type="entry name" value="CYTOSINE-SPECIFIC METHYLTRANSFERASE"/>
    <property type="match status" value="1"/>
</dbReference>
<dbReference type="RefSeq" id="WP_094251331.1">
    <property type="nucleotide sequence ID" value="NZ_JBHLXL010000001.1"/>
</dbReference>
<evidence type="ECO:0000256" key="4">
    <source>
        <dbReference type="ARBA" id="ARBA00022747"/>
    </source>
</evidence>
<feature type="active site" evidence="5">
    <location>
        <position position="78"/>
    </location>
</feature>
<dbReference type="EC" id="2.1.1.37" evidence="7"/>
<dbReference type="SUPFAM" id="SSF53335">
    <property type="entry name" value="S-adenosyl-L-methionine-dependent methyltransferases"/>
    <property type="match status" value="1"/>
</dbReference>
<keyword evidence="1 5" id="KW-0489">Methyltransferase</keyword>
<comment type="catalytic activity">
    <reaction evidence="7">
        <text>a 2'-deoxycytidine in DNA + S-adenosyl-L-methionine = a 5-methyl-2'-deoxycytidine in DNA + S-adenosyl-L-homocysteine + H(+)</text>
        <dbReference type="Rhea" id="RHEA:13681"/>
        <dbReference type="Rhea" id="RHEA-COMP:11369"/>
        <dbReference type="Rhea" id="RHEA-COMP:11370"/>
        <dbReference type="ChEBI" id="CHEBI:15378"/>
        <dbReference type="ChEBI" id="CHEBI:57856"/>
        <dbReference type="ChEBI" id="CHEBI:59789"/>
        <dbReference type="ChEBI" id="CHEBI:85452"/>
        <dbReference type="ChEBI" id="CHEBI:85454"/>
        <dbReference type="EC" id="2.1.1.37"/>
    </reaction>
</comment>
<reference evidence="8 9" key="1">
    <citation type="submission" date="2017-07" db="EMBL/GenBank/DDBJ databases">
        <title>Fictibacillus sp. nov. GDSW-R2A3 Genome sequencing and assembly.</title>
        <authorList>
            <person name="Mayilraj S."/>
        </authorList>
    </citation>
    <scope>NUCLEOTIDE SEQUENCE [LARGE SCALE GENOMIC DNA]</scope>
    <source>
        <strain evidence="8 9">GDSW-R2A3</strain>
    </source>
</reference>
<dbReference type="InterPro" id="IPR029063">
    <property type="entry name" value="SAM-dependent_MTases_sf"/>
</dbReference>
<dbReference type="InterPro" id="IPR050390">
    <property type="entry name" value="C5-Methyltransferase"/>
</dbReference>
<dbReference type="Proteomes" id="UP000215059">
    <property type="component" value="Unassembled WGS sequence"/>
</dbReference>
<proteinExistence type="inferred from homology"/>
<evidence type="ECO:0000256" key="7">
    <source>
        <dbReference type="RuleBase" id="RU000417"/>
    </source>
</evidence>
<evidence type="ECO:0000256" key="6">
    <source>
        <dbReference type="RuleBase" id="RU000416"/>
    </source>
</evidence>
<keyword evidence="9" id="KW-1185">Reference proteome</keyword>
<evidence type="ECO:0000256" key="2">
    <source>
        <dbReference type="ARBA" id="ARBA00022679"/>
    </source>
</evidence>
<name>A0A235FD91_9BACL</name>
<dbReference type="GO" id="GO:0044027">
    <property type="term" value="P:negative regulation of gene expression via chromosomal CpG island methylation"/>
    <property type="evidence" value="ECO:0007669"/>
    <property type="project" value="TreeGrafter"/>
</dbReference>
<dbReference type="NCBIfam" id="TIGR00675">
    <property type="entry name" value="dcm"/>
    <property type="match status" value="1"/>
</dbReference>
<dbReference type="InterPro" id="IPR018117">
    <property type="entry name" value="C5_DNA_meth_AS"/>
</dbReference>
<keyword evidence="3 5" id="KW-0949">S-adenosyl-L-methionine</keyword>
<organism evidence="8 9">
    <name type="scientific">Fictibacillus aquaticus</name>
    <dbReference type="NCBI Taxonomy" id="2021314"/>
    <lineage>
        <taxon>Bacteria</taxon>
        <taxon>Bacillati</taxon>
        <taxon>Bacillota</taxon>
        <taxon>Bacilli</taxon>
        <taxon>Bacillales</taxon>
        <taxon>Fictibacillaceae</taxon>
        <taxon>Fictibacillus</taxon>
    </lineage>
</organism>